<dbReference type="SUPFAM" id="SSF81383">
    <property type="entry name" value="F-box domain"/>
    <property type="match status" value="1"/>
</dbReference>
<dbReference type="SUPFAM" id="SSF52047">
    <property type="entry name" value="RNI-like"/>
    <property type="match status" value="1"/>
</dbReference>
<proteinExistence type="predicted"/>
<dbReference type="EMBL" id="JAFIQS010000016">
    <property type="protein sequence ID" value="KAG5163224.1"/>
    <property type="molecule type" value="Genomic_DNA"/>
</dbReference>
<feature type="compositionally biased region" description="Acidic residues" evidence="1">
    <location>
        <begin position="305"/>
        <end position="315"/>
    </location>
</feature>
<gene>
    <name evidence="3" type="ORF">JR316_012092</name>
</gene>
<dbReference type="InterPro" id="IPR001810">
    <property type="entry name" value="F-box_dom"/>
</dbReference>
<dbReference type="Gene3D" id="3.80.10.10">
    <property type="entry name" value="Ribonuclease Inhibitor"/>
    <property type="match status" value="1"/>
</dbReference>
<dbReference type="InterPro" id="IPR036047">
    <property type="entry name" value="F-box-like_dom_sf"/>
</dbReference>
<feature type="domain" description="F-box" evidence="2">
    <location>
        <begin position="29"/>
        <end position="76"/>
    </location>
</feature>
<organism evidence="3">
    <name type="scientific">Psilocybe cubensis</name>
    <name type="common">Psychedelic mushroom</name>
    <name type="synonym">Stropharia cubensis</name>
    <dbReference type="NCBI Taxonomy" id="181762"/>
    <lineage>
        <taxon>Eukaryota</taxon>
        <taxon>Fungi</taxon>
        <taxon>Dikarya</taxon>
        <taxon>Basidiomycota</taxon>
        <taxon>Agaricomycotina</taxon>
        <taxon>Agaricomycetes</taxon>
        <taxon>Agaricomycetidae</taxon>
        <taxon>Agaricales</taxon>
        <taxon>Agaricineae</taxon>
        <taxon>Strophariaceae</taxon>
        <taxon>Psilocybe</taxon>
    </lineage>
</organism>
<dbReference type="InterPro" id="IPR032675">
    <property type="entry name" value="LRR_dom_sf"/>
</dbReference>
<evidence type="ECO:0000256" key="1">
    <source>
        <dbReference type="SAM" id="MobiDB-lite"/>
    </source>
</evidence>
<comment type="caution">
    <text evidence="3">The sequence shown here is derived from an EMBL/GenBank/DDBJ whole genome shotgun (WGS) entry which is preliminary data.</text>
</comment>
<name>A0A8H7XP19_PSICU</name>
<evidence type="ECO:0000313" key="3">
    <source>
        <dbReference type="EMBL" id="KAG5163224.1"/>
    </source>
</evidence>
<protein>
    <recommendedName>
        <fullName evidence="2">F-box domain-containing protein</fullName>
    </recommendedName>
</protein>
<evidence type="ECO:0000259" key="2">
    <source>
        <dbReference type="Pfam" id="PF12937"/>
    </source>
</evidence>
<dbReference type="AlphaFoldDB" id="A0A8H7XP19"/>
<dbReference type="Pfam" id="PF12937">
    <property type="entry name" value="F-box-like"/>
    <property type="match status" value="1"/>
</dbReference>
<reference evidence="3" key="1">
    <citation type="submission" date="2021-02" db="EMBL/GenBank/DDBJ databases">
        <title>Psilocybe cubensis genome.</title>
        <authorList>
            <person name="Mckernan K.J."/>
            <person name="Crawford S."/>
            <person name="Trippe A."/>
            <person name="Kane L.T."/>
            <person name="Mclaughlin S."/>
        </authorList>
    </citation>
    <scope>NUCLEOTIDE SEQUENCE [LARGE SCALE GENOMIC DNA]</scope>
    <source>
        <strain evidence="3">MGC-MH-2018</strain>
    </source>
</reference>
<sequence>MSDTAALVNRFQDSAPFTRNDSTFATIGFLPAELLLEIFGHCVANHPISPLTLRKVSWLWQKLIDTSPYLWRTVSLSDADPDCNVSEPQALLWRRKCQPQKFDVELNLQDTDHILPLLSPLLSSIDRWRTFRLRGKREEEIRVDDLNITSDCLTHLHVFLHDSEQDEFDEDEPRISISPTSPDQSISFSLSVWVSRIPTTGINPPLRFVHVSIAEDGQIGPHTQPKFILEFLTSCPELESFYLSGWPHDDAVIRPLPIVNLPNLVSLHLKSTCFARALLSSLNTPRLQNLLLSHLNVDFQLPTESPEEGDSEDEARDFSQSPWSDQATGMGLRKLIQRCHPPIRILEMDFCDMRTKDFRYVFDRLHLLQDFHIVASDMSDKVIAMLRPVKEENGVRVRLPRLQKLRLINCQQLSGKAITEAIAARVKWTDTVYPDYTLSEVIISGCEGVSPLDREALSTELGPRLRT</sequence>
<accession>A0A8H7XP19</accession>
<feature type="region of interest" description="Disordered" evidence="1">
    <location>
        <begin position="302"/>
        <end position="326"/>
    </location>
</feature>